<feature type="region of interest" description="Disordered" evidence="1">
    <location>
        <begin position="338"/>
        <end position="382"/>
    </location>
</feature>
<dbReference type="InterPro" id="IPR013320">
    <property type="entry name" value="ConA-like_dom_sf"/>
</dbReference>
<dbReference type="SUPFAM" id="SSF63446">
    <property type="entry name" value="Type I dockerin domain"/>
    <property type="match status" value="1"/>
</dbReference>
<organism evidence="3 4">
    <name type="scientific">Adhaeretor mobilis</name>
    <dbReference type="NCBI Taxonomy" id="1930276"/>
    <lineage>
        <taxon>Bacteria</taxon>
        <taxon>Pseudomonadati</taxon>
        <taxon>Planctomycetota</taxon>
        <taxon>Planctomycetia</taxon>
        <taxon>Pirellulales</taxon>
        <taxon>Lacipirellulaceae</taxon>
        <taxon>Adhaeretor</taxon>
    </lineage>
</organism>
<evidence type="ECO:0000256" key="2">
    <source>
        <dbReference type="SAM" id="SignalP"/>
    </source>
</evidence>
<gene>
    <name evidence="3" type="ORF">HG15A2_21000</name>
</gene>
<evidence type="ECO:0000313" key="4">
    <source>
        <dbReference type="Proteomes" id="UP000319852"/>
    </source>
</evidence>
<dbReference type="RefSeq" id="WP_218932459.1">
    <property type="nucleotide sequence ID" value="NZ_CP036263.1"/>
</dbReference>
<evidence type="ECO:0000256" key="1">
    <source>
        <dbReference type="SAM" id="MobiDB-lite"/>
    </source>
</evidence>
<feature type="signal peptide" evidence="2">
    <location>
        <begin position="1"/>
        <end position="29"/>
    </location>
</feature>
<dbReference type="AlphaFoldDB" id="A0A517MVB3"/>
<dbReference type="PROSITE" id="PS00018">
    <property type="entry name" value="EF_HAND_1"/>
    <property type="match status" value="1"/>
</dbReference>
<keyword evidence="2" id="KW-0732">Signal</keyword>
<reference evidence="3 4" key="1">
    <citation type="submission" date="2019-02" db="EMBL/GenBank/DDBJ databases">
        <title>Deep-cultivation of Planctomycetes and their phenomic and genomic characterization uncovers novel biology.</title>
        <authorList>
            <person name="Wiegand S."/>
            <person name="Jogler M."/>
            <person name="Boedeker C."/>
            <person name="Pinto D."/>
            <person name="Vollmers J."/>
            <person name="Rivas-Marin E."/>
            <person name="Kohn T."/>
            <person name="Peeters S.H."/>
            <person name="Heuer A."/>
            <person name="Rast P."/>
            <person name="Oberbeckmann S."/>
            <person name="Bunk B."/>
            <person name="Jeske O."/>
            <person name="Meyerdierks A."/>
            <person name="Storesund J.E."/>
            <person name="Kallscheuer N."/>
            <person name="Luecker S."/>
            <person name="Lage O.M."/>
            <person name="Pohl T."/>
            <person name="Merkel B.J."/>
            <person name="Hornburger P."/>
            <person name="Mueller R.-W."/>
            <person name="Bruemmer F."/>
            <person name="Labrenz M."/>
            <person name="Spormann A.M."/>
            <person name="Op den Camp H."/>
            <person name="Overmann J."/>
            <person name="Amann R."/>
            <person name="Jetten M.S.M."/>
            <person name="Mascher T."/>
            <person name="Medema M.H."/>
            <person name="Devos D.P."/>
            <person name="Kaster A.-K."/>
            <person name="Ovreas L."/>
            <person name="Rohde M."/>
            <person name="Galperin M.Y."/>
            <person name="Jogler C."/>
        </authorList>
    </citation>
    <scope>NUCLEOTIDE SEQUENCE [LARGE SCALE GENOMIC DNA]</scope>
    <source>
        <strain evidence="3 4">HG15A2</strain>
    </source>
</reference>
<dbReference type="SUPFAM" id="SSF49899">
    <property type="entry name" value="Concanavalin A-like lectins/glucanases"/>
    <property type="match status" value="1"/>
</dbReference>
<name>A0A517MVB3_9BACT</name>
<dbReference type="KEGG" id="amob:HG15A2_21000"/>
<dbReference type="InterPro" id="IPR036439">
    <property type="entry name" value="Dockerin_dom_sf"/>
</dbReference>
<dbReference type="PROSITE" id="PS51257">
    <property type="entry name" value="PROKAR_LIPOPROTEIN"/>
    <property type="match status" value="1"/>
</dbReference>
<proteinExistence type="predicted"/>
<dbReference type="Gene3D" id="2.60.120.200">
    <property type="match status" value="1"/>
</dbReference>
<dbReference type="Proteomes" id="UP000319852">
    <property type="component" value="Chromosome"/>
</dbReference>
<dbReference type="InterPro" id="IPR013424">
    <property type="entry name" value="Ice-binding_C"/>
</dbReference>
<feature type="chain" id="PRO_5021830556" description="PEP-CTERM protein-sorting domain-containing protein" evidence="2">
    <location>
        <begin position="30"/>
        <end position="531"/>
    </location>
</feature>
<dbReference type="GO" id="GO:0000272">
    <property type="term" value="P:polysaccharide catabolic process"/>
    <property type="evidence" value="ECO:0007669"/>
    <property type="project" value="InterPro"/>
</dbReference>
<dbReference type="EMBL" id="CP036263">
    <property type="protein sequence ID" value="QDS98815.1"/>
    <property type="molecule type" value="Genomic_DNA"/>
</dbReference>
<protein>
    <recommendedName>
        <fullName evidence="5">PEP-CTERM protein-sorting domain-containing protein</fullName>
    </recommendedName>
</protein>
<feature type="compositionally biased region" description="Polar residues" evidence="1">
    <location>
        <begin position="370"/>
        <end position="379"/>
    </location>
</feature>
<dbReference type="Gene3D" id="1.10.1330.10">
    <property type="entry name" value="Dockerin domain"/>
    <property type="match status" value="1"/>
</dbReference>
<evidence type="ECO:0000313" key="3">
    <source>
        <dbReference type="EMBL" id="QDS98815.1"/>
    </source>
</evidence>
<dbReference type="NCBIfam" id="TIGR02595">
    <property type="entry name" value="PEP_CTERM"/>
    <property type="match status" value="1"/>
</dbReference>
<dbReference type="InterPro" id="IPR018247">
    <property type="entry name" value="EF_Hand_1_Ca_BS"/>
</dbReference>
<sequence length="531" mass="55031" precursor="true">MLKQRQKYRPAMLILGALAASCAARSAIADLVVHFDPNVLSTQFFDGSTSGGNIPAIIGDTVGFMTDVRATTPGAAGAGDGWVDAEGSITGLQSRPEIVPHLSQGTVWSVTGGQRLLGRIGASGNTDGVEANFDQNTMSAVVVGRVDASGSGQGYLFDFRDDAATGGGSNANDGFALRYDYASGMLQGVAKQTVNASVAMPTGEWFVASYAWDGAAGTATVNVNTISGFTASNTTAAETAALAPDRWRPVADASGNQGFYGKTGDLMLYNDVLDHSAVASQLIADYFNVPELLINRDSGEITISNANGANLTNVVGYKITSEGGALNPAQWTSIAGNYDAGSPGASQVDPDNNWTELSGPANRTDLSEATFESNGSPSSDGADFLHGNATSLGDAWFQYYDEGGIAAELLFADGDVAPLDVRFTGNGGNPFAYGDLNFDGVIDQADFNGVFLPNYGADTSSLVSNVEKYRAGDLDEDGKITLEDFVRLNNAYLTANPGAAALSLAAVPEPSSLLLLSLIVGGAAFGRRRFA</sequence>
<accession>A0A517MVB3</accession>
<evidence type="ECO:0008006" key="5">
    <source>
        <dbReference type="Google" id="ProtNLM"/>
    </source>
</evidence>
<keyword evidence="4" id="KW-1185">Reference proteome</keyword>